<dbReference type="InterPro" id="IPR013783">
    <property type="entry name" value="Ig-like_fold"/>
</dbReference>
<feature type="signal peptide" evidence="4">
    <location>
        <begin position="1"/>
        <end position="29"/>
    </location>
</feature>
<evidence type="ECO:0000256" key="1">
    <source>
        <dbReference type="ARBA" id="ARBA00022737"/>
    </source>
</evidence>
<keyword evidence="2" id="KW-0378">Hydrolase</keyword>
<dbReference type="SMART" id="SM00060">
    <property type="entry name" value="FN3"/>
    <property type="match status" value="8"/>
</dbReference>
<dbReference type="EMBL" id="BONN01000002">
    <property type="protein sequence ID" value="GIG31760.1"/>
    <property type="molecule type" value="Genomic_DNA"/>
</dbReference>
<dbReference type="GO" id="GO:0016798">
    <property type="term" value="F:hydrolase activity, acting on glycosyl bonds"/>
    <property type="evidence" value="ECO:0007669"/>
    <property type="project" value="UniProtKB-KW"/>
</dbReference>
<feature type="chain" id="PRO_5039108533" description="Fibronectin type-III domain-containing protein" evidence="4">
    <location>
        <begin position="30"/>
        <end position="1291"/>
    </location>
</feature>
<dbReference type="SUPFAM" id="SSF49265">
    <property type="entry name" value="Fibronectin type III"/>
    <property type="match status" value="5"/>
</dbReference>
<keyword evidence="4" id="KW-0732">Signal</keyword>
<protein>
    <recommendedName>
        <fullName evidence="5">Fibronectin type-III domain-containing protein</fullName>
    </recommendedName>
</protein>
<evidence type="ECO:0000256" key="4">
    <source>
        <dbReference type="SAM" id="SignalP"/>
    </source>
</evidence>
<dbReference type="PRINTS" id="PR00014">
    <property type="entry name" value="FNTYPEIII"/>
</dbReference>
<gene>
    <name evidence="7" type="ORF">BKA21_000242</name>
    <name evidence="6" type="ORF">Col01nite_09190</name>
</gene>
<feature type="domain" description="Fibronectin type-III" evidence="5">
    <location>
        <begin position="242"/>
        <end position="340"/>
    </location>
</feature>
<name>A0A7Y9JVK3_9CELL</name>
<feature type="domain" description="Fibronectin type-III" evidence="5">
    <location>
        <begin position="603"/>
        <end position="712"/>
    </location>
</feature>
<feature type="domain" description="Fibronectin type-III" evidence="5">
    <location>
        <begin position="1199"/>
        <end position="1291"/>
    </location>
</feature>
<feature type="domain" description="Fibronectin type-III" evidence="5">
    <location>
        <begin position="1005"/>
        <end position="1099"/>
    </location>
</feature>
<proteinExistence type="predicted"/>
<evidence type="ECO:0000313" key="7">
    <source>
        <dbReference type="EMBL" id="NYD84693.1"/>
    </source>
</evidence>
<dbReference type="Proteomes" id="UP000618382">
    <property type="component" value="Unassembled WGS sequence"/>
</dbReference>
<dbReference type="Proteomes" id="UP000577956">
    <property type="component" value="Unassembled WGS sequence"/>
</dbReference>
<reference evidence="7 8" key="1">
    <citation type="submission" date="2020-07" db="EMBL/GenBank/DDBJ databases">
        <title>Sequencing the genomes of 1000 actinobacteria strains.</title>
        <authorList>
            <person name="Klenk H.-P."/>
        </authorList>
    </citation>
    <scope>NUCLEOTIDE SEQUENCE [LARGE SCALE GENOMIC DNA]</scope>
    <source>
        <strain evidence="7 8">DSM 24482</strain>
    </source>
</reference>
<sequence length="1291" mass="133331">MRLRRTLALLTASFVSTALVVGGAAPALADLAPPGVGAVEDVDGAPLLTWPSVDGAGGYAVQVAVDMSDAASSLVAQGTTAVPAWVPTTATATADGAALYWRVAAQSGPTGTTGRGAWSDWQTLERPALATPVPVAPADGAEVRYPEPATFRWEPVPGAVSYTLEHSSDDTFPAGSVTTSTTTTATAFTPSAPLAREAGGAPITWSWRVRANFAPASGTTPRPGPWGVARSFQVTWSAERSAPTPLRPLGGRLHSDLLFEWSPVDGASAYRLVVGKSAPGGVVVADVVDVTTSATAYVPTGTLPDTGYYWQVTALDIADVPGAPSEVVAFTKQWNATSEASATGVAKAYPVPLTGSADIGAPEEVSLSDLELAWEPVARATLYAVELYALDGAPVLTCRTASTSVTVVGRVGSGRTDPDRLKASSTCLWASSADRRVRAGVDYRWRVQAVDYAGDQTTALNAANPVGTLVSQWSDDVVGPRYLRVTAPRTSTATSVDVDVAAWEGEWSTQETAPPAPVMAWEPMEGVNAYEVEVYTDVSMTTHVATLYTPSTRVRPTGVFGDTTSDAYYWRVRGIVFDDGWSTYTFPEPQPWSPVATWRKTSTPVDFDVATPVRTTADGTVVLSWRPQSASAPLDGGSRGYQVTVVSSSGTTVGTQKVEHPFFVAHVPAASPTSRKPLGPGSYTATVAALDANGNPGTRSAPLAFTVATPAPDGLTAAPASGSVRLSWDAGAAAARYVVRYWSTATPGTVKVVPGTGTLRERAVVVPDLAPGTYAWQVESLDTNANRSATQSPAPTFTVAAAVPALTTATGAVLAGASAPLRWEAVPGASRYAVRVATTSAGLTATSAATETVATAYVPTGALVYGQTYSWQVVAYGELASGSTRLTLGTSPVRTFTVTTAPSGATLTSAKATGTSVALTWPDLSATPSKRGSSEAPRYTVQYGVAGTTGQVDEWGPAVEVSPGVLSTTVAGLEHSTTYGFRVRAWNSVGTSAWSPVKTAATATVPGVVRSLRATQGASSLAMSWSAPSSDGGSAVTSYAVRWRVGDEDWSARTVTTTTTTLTGLTPLATYEVQVQAVNAIGTGPAASVTSSVVATPAAPTSVTAARGDRSAKVTWAGVPASKNGGSAVTGYVVQTRAYSATKKTWSTWATKATLTASARSATVTGMTNGTLYEVRVAAKNAIGTGTTSTAVRVTPATKPAAPKSVRAASTTGKTTVTWARPTTNGATITGYVVQYSSNRTTWRTMTKRTASSTSATWTGGTKGRTYYFRVYATSTLGNSPVSSTVSAVRR</sequence>
<organism evidence="7 8">
    <name type="scientific">Cellulomonas oligotrophica</name>
    <dbReference type="NCBI Taxonomy" id="931536"/>
    <lineage>
        <taxon>Bacteria</taxon>
        <taxon>Bacillati</taxon>
        <taxon>Actinomycetota</taxon>
        <taxon>Actinomycetes</taxon>
        <taxon>Micrococcales</taxon>
        <taxon>Cellulomonadaceae</taxon>
        <taxon>Cellulomonas</taxon>
    </lineage>
</organism>
<dbReference type="InterPro" id="IPR036116">
    <property type="entry name" value="FN3_sf"/>
</dbReference>
<evidence type="ECO:0000256" key="2">
    <source>
        <dbReference type="ARBA" id="ARBA00023295"/>
    </source>
</evidence>
<dbReference type="InterPro" id="IPR050964">
    <property type="entry name" value="Striated_Muscle_Regulatory"/>
</dbReference>
<keyword evidence="3" id="KW-0119">Carbohydrate metabolism</keyword>
<dbReference type="RefSeq" id="WP_140458993.1">
    <property type="nucleotide sequence ID" value="NZ_BAABFI010000004.1"/>
</dbReference>
<dbReference type="PROSITE" id="PS50853">
    <property type="entry name" value="FN3"/>
    <property type="match status" value="6"/>
</dbReference>
<dbReference type="CDD" id="cd00063">
    <property type="entry name" value="FN3"/>
    <property type="match status" value="4"/>
</dbReference>
<feature type="domain" description="Fibronectin type-III" evidence="5">
    <location>
        <begin position="1100"/>
        <end position="1198"/>
    </location>
</feature>
<evidence type="ECO:0000259" key="5">
    <source>
        <dbReference type="PROSITE" id="PS50853"/>
    </source>
</evidence>
<accession>A0A7Y9JVK3</accession>
<reference evidence="6 9" key="2">
    <citation type="submission" date="2021-01" db="EMBL/GenBank/DDBJ databases">
        <title>Whole genome shotgun sequence of Cellulomonas oligotrophica NBRC 109435.</title>
        <authorList>
            <person name="Komaki H."/>
            <person name="Tamura T."/>
        </authorList>
    </citation>
    <scope>NUCLEOTIDE SEQUENCE [LARGE SCALE GENOMIC DNA]</scope>
    <source>
        <strain evidence="6 9">NBRC 109435</strain>
    </source>
</reference>
<keyword evidence="3" id="KW-0624">Polysaccharide degradation</keyword>
<evidence type="ECO:0000313" key="8">
    <source>
        <dbReference type="Proteomes" id="UP000577956"/>
    </source>
</evidence>
<keyword evidence="2" id="KW-0326">Glycosidase</keyword>
<evidence type="ECO:0000313" key="6">
    <source>
        <dbReference type="EMBL" id="GIG31760.1"/>
    </source>
</evidence>
<dbReference type="Gene3D" id="2.60.40.10">
    <property type="entry name" value="Immunoglobulins"/>
    <property type="match status" value="10"/>
</dbReference>
<feature type="domain" description="Fibronectin type-III" evidence="5">
    <location>
        <begin position="901"/>
        <end position="1002"/>
    </location>
</feature>
<comment type="caution">
    <text evidence="7">The sequence shown here is derived from an EMBL/GenBank/DDBJ whole genome shotgun (WGS) entry which is preliminary data.</text>
</comment>
<keyword evidence="1" id="KW-0677">Repeat</keyword>
<dbReference type="Pfam" id="PF00041">
    <property type="entry name" value="fn3"/>
    <property type="match status" value="4"/>
</dbReference>
<dbReference type="PANTHER" id="PTHR13817:SF73">
    <property type="entry name" value="FIBRONECTIN TYPE-III DOMAIN-CONTAINING PROTEIN"/>
    <property type="match status" value="1"/>
</dbReference>
<dbReference type="EMBL" id="JACCBK010000001">
    <property type="protein sequence ID" value="NYD84693.1"/>
    <property type="molecule type" value="Genomic_DNA"/>
</dbReference>
<keyword evidence="9" id="KW-1185">Reference proteome</keyword>
<evidence type="ECO:0000256" key="3">
    <source>
        <dbReference type="ARBA" id="ARBA00023326"/>
    </source>
</evidence>
<dbReference type="InterPro" id="IPR003961">
    <property type="entry name" value="FN3_dom"/>
</dbReference>
<dbReference type="GO" id="GO:0000272">
    <property type="term" value="P:polysaccharide catabolic process"/>
    <property type="evidence" value="ECO:0007669"/>
    <property type="project" value="UniProtKB-KW"/>
</dbReference>
<evidence type="ECO:0000313" key="9">
    <source>
        <dbReference type="Proteomes" id="UP000618382"/>
    </source>
</evidence>
<dbReference type="PANTHER" id="PTHR13817">
    <property type="entry name" value="TITIN"/>
    <property type="match status" value="1"/>
</dbReference>